<feature type="region of interest" description="Disordered" evidence="1">
    <location>
        <begin position="504"/>
        <end position="549"/>
    </location>
</feature>
<evidence type="ECO:0000313" key="4">
    <source>
        <dbReference type="Proteomes" id="UP000659654"/>
    </source>
</evidence>
<feature type="compositionally biased region" description="Low complexity" evidence="1">
    <location>
        <begin position="687"/>
        <end position="701"/>
    </location>
</feature>
<dbReference type="OrthoDB" id="5853700at2759"/>
<protein>
    <submittedName>
        <fullName evidence="3">(pine wood nematode) hypothetical protein</fullName>
    </submittedName>
</protein>
<feature type="compositionally biased region" description="Low complexity" evidence="1">
    <location>
        <begin position="600"/>
        <end position="625"/>
    </location>
</feature>
<dbReference type="EMBL" id="CAJFDI010000001">
    <property type="protein sequence ID" value="CAD5208244.1"/>
    <property type="molecule type" value="Genomic_DNA"/>
</dbReference>
<feature type="region of interest" description="Disordered" evidence="1">
    <location>
        <begin position="600"/>
        <end position="702"/>
    </location>
</feature>
<accession>A0A7I8XND2</accession>
<feature type="region of interest" description="Disordered" evidence="1">
    <location>
        <begin position="348"/>
        <end position="400"/>
    </location>
</feature>
<feature type="compositionally biased region" description="Polar residues" evidence="1">
    <location>
        <begin position="302"/>
        <end position="313"/>
    </location>
</feature>
<feature type="region of interest" description="Disordered" evidence="1">
    <location>
        <begin position="567"/>
        <end position="586"/>
    </location>
</feature>
<proteinExistence type="predicted"/>
<keyword evidence="4" id="KW-1185">Reference proteome</keyword>
<sequence>MAHKAIASMKYGGYKCHMGEPRQKVRHYKMIPSHPSNLIQLVFYTTLIFPLLISTITADVYNGYNAANTIRNRQGNENSPIILPNYYHSPNDKENRAHEFWAENEPKPHFHGGRPIDYKLHQHFGPEESDFPENHQYITDPPGIGLNKNRLPCKTRQLPSTYDEITPLDDGIELRLGNPYDCHNQNMIEVTPSIQKIEYDDHRQTLPYPTPDDLPNSIEEKKPNPESNWPLDTNSNYDYDSNNLMAKPIDCYGNSCDNVTPKPTIQDVITRKTKIPLRIPASGAFITHPSTLEFIRSHTTESPENSPYDQPNLPSGHGEYDGPNAKETGNYDAPNRANLPEVVTAHRADHKSGYNQNPSGYDDKSGYSPNSSHHAGPPGAIPPEENTSDSLNNRGRLPSTVRPKIIHRYYNDGYTTRSGGSYYMPAASAETPFTAAQDLYTSPAATLDYGSFGSTVTPGAGFGENSQIASEIPNRSYDSNEETIFAFTTEPYVEKSTGPIIESGYEFHGAEPSSYDKYPKKEVTDESYPGVGTPKPTPPTTTESRPPYVPPVTVTPSYNPYDGNFNYKHNAHPPGQEPPYEQPKPVTARPPVYQTTYNYRTTTPHTPSTSAYSYTTPTSPTTTTADIDGRFKTVLPQRNAYPPGQAPTYEEKNSPKASGSFGDGYDVENAFKHPHPTPPPTPPRYVPPSTTATPSPSAVYSDAPTTAKTLEYSSSFTHPTISSYENFDSNEAPETILALSPTPFSVIPTTTTPTTDYRVVTVTARAIASSTTTTETSTTPKEVTVSTKPDVGLKSFVKTGHAGGHNFRIEKIEPQTTVTPKPPPTVYSTVGVTLKPRNLVDHDINIKETKAGGHVLAKECCACCADDPRPKATAVPRKDDVGYAVTPTVGPAPGASPWFAPGGGPFPWAGGSQGCGGPCQGNPKPCCGPEPPKPCCPSVPNCCQTPCCPKISLPCCPQQSLCCDQGYGCGQCRSRAALRVRTKRTLCLPCNGRKKRDVFDEIIHSRQKRLACQFCSRKKRQTCQTCSPFQQSIFSQLRSSMDTCSHCPTLAHRKKREAEIKEYYELKKNQSTINMTDSQSNESLEKTTIARRSRQVHANDEQCDASCCDFSKCQRNSGGFNSFLRKM</sequence>
<feature type="region of interest" description="Disordered" evidence="1">
    <location>
        <begin position="298"/>
        <end position="336"/>
    </location>
</feature>
<organism evidence="3 4">
    <name type="scientific">Bursaphelenchus xylophilus</name>
    <name type="common">Pinewood nematode worm</name>
    <name type="synonym">Aphelenchoides xylophilus</name>
    <dbReference type="NCBI Taxonomy" id="6326"/>
    <lineage>
        <taxon>Eukaryota</taxon>
        <taxon>Metazoa</taxon>
        <taxon>Ecdysozoa</taxon>
        <taxon>Nematoda</taxon>
        <taxon>Chromadorea</taxon>
        <taxon>Rhabditida</taxon>
        <taxon>Tylenchina</taxon>
        <taxon>Tylenchomorpha</taxon>
        <taxon>Aphelenchoidea</taxon>
        <taxon>Aphelenchoididae</taxon>
        <taxon>Bursaphelenchus</taxon>
    </lineage>
</organism>
<evidence type="ECO:0000313" key="3">
    <source>
        <dbReference type="EMBL" id="CAD5208244.1"/>
    </source>
</evidence>
<dbReference type="Proteomes" id="UP000582659">
    <property type="component" value="Unassembled WGS sequence"/>
</dbReference>
<evidence type="ECO:0000256" key="1">
    <source>
        <dbReference type="SAM" id="MobiDB-lite"/>
    </source>
</evidence>
<evidence type="ECO:0000256" key="2">
    <source>
        <dbReference type="SAM" id="Phobius"/>
    </source>
</evidence>
<feature type="region of interest" description="Disordered" evidence="1">
    <location>
        <begin position="203"/>
        <end position="235"/>
    </location>
</feature>
<keyword evidence="2" id="KW-0472">Membrane</keyword>
<feature type="transmembrane region" description="Helical" evidence="2">
    <location>
        <begin position="38"/>
        <end position="61"/>
    </location>
</feature>
<reference evidence="3" key="1">
    <citation type="submission" date="2020-09" db="EMBL/GenBank/DDBJ databases">
        <authorList>
            <person name="Kikuchi T."/>
        </authorList>
    </citation>
    <scope>NUCLEOTIDE SEQUENCE</scope>
    <source>
        <strain evidence="3">Ka4C1</strain>
    </source>
</reference>
<dbReference type="AlphaFoldDB" id="A0A7I8XND2"/>
<gene>
    <name evidence="3" type="ORF">BXYJ_LOCUS480</name>
</gene>
<comment type="caution">
    <text evidence="3">The sequence shown here is derived from an EMBL/GenBank/DDBJ whole genome shotgun (WGS) entry which is preliminary data.</text>
</comment>
<name>A0A7I8XND2_BURXY</name>
<feature type="compositionally biased region" description="Low complexity" evidence="1">
    <location>
        <begin position="540"/>
        <end position="549"/>
    </location>
</feature>
<dbReference type="EMBL" id="CAJFCV020000001">
    <property type="protein sequence ID" value="CAG9080750.1"/>
    <property type="molecule type" value="Genomic_DNA"/>
</dbReference>
<keyword evidence="2" id="KW-0812">Transmembrane</keyword>
<dbReference type="Proteomes" id="UP000659654">
    <property type="component" value="Unassembled WGS sequence"/>
</dbReference>
<keyword evidence="2" id="KW-1133">Transmembrane helix</keyword>
<feature type="compositionally biased region" description="Pro residues" evidence="1">
    <location>
        <begin position="676"/>
        <end position="686"/>
    </location>
</feature>